<sequence>MHSFLNSWATYLSSQLNTLLPAGYFAEANVQFGVEIDVATFEEPGATPATGWIAPPPQNSLPLEFPGAVVEIGIFSKSGGPLLAGAIELVSPTNKDRQLHRDALVSKCAAYIQAGVGLVLVDVVTERFADLHRELLIRLGADDPVCEPTLSGSAYRPVERGDTTVLDVWREPIAVDQPLPTLPLWLRGGLCLPVELEATYERTCIEQRVQPAA</sequence>
<evidence type="ECO:0000313" key="1">
    <source>
        <dbReference type="EMBL" id="QJW99349.1"/>
    </source>
</evidence>
<protein>
    <recommendedName>
        <fullName evidence="3">DUF4058 domain-containing protein</fullName>
    </recommendedName>
</protein>
<proteinExistence type="predicted"/>
<keyword evidence="2" id="KW-1185">Reference proteome</keyword>
<evidence type="ECO:0000313" key="2">
    <source>
        <dbReference type="Proteomes" id="UP000503447"/>
    </source>
</evidence>
<accession>A0A6M5YZ76</accession>
<dbReference type="KEGG" id="ftj:FTUN_6957"/>
<gene>
    <name evidence="1" type="ORF">FTUN_6957</name>
</gene>
<organism evidence="1 2">
    <name type="scientific">Frigoriglobus tundricola</name>
    <dbReference type="NCBI Taxonomy" id="2774151"/>
    <lineage>
        <taxon>Bacteria</taxon>
        <taxon>Pseudomonadati</taxon>
        <taxon>Planctomycetota</taxon>
        <taxon>Planctomycetia</taxon>
        <taxon>Gemmatales</taxon>
        <taxon>Gemmataceae</taxon>
        <taxon>Frigoriglobus</taxon>
    </lineage>
</organism>
<reference evidence="2" key="1">
    <citation type="submission" date="2020-05" db="EMBL/GenBank/DDBJ databases">
        <title>Frigoriglobus tundricola gen. nov., sp. nov., a psychrotolerant cellulolytic planctomycete of the family Gemmataceae with two divergent copies of 16S rRNA gene.</title>
        <authorList>
            <person name="Kulichevskaya I.S."/>
            <person name="Ivanova A.A."/>
            <person name="Naumoff D.G."/>
            <person name="Beletsky A.V."/>
            <person name="Rijpstra W.I.C."/>
            <person name="Sinninghe Damste J.S."/>
            <person name="Mardanov A.V."/>
            <person name="Ravin N.V."/>
            <person name="Dedysh S.N."/>
        </authorList>
    </citation>
    <scope>NUCLEOTIDE SEQUENCE [LARGE SCALE GENOMIC DNA]</scope>
    <source>
        <strain evidence="2">PL17</strain>
    </source>
</reference>
<dbReference type="AlphaFoldDB" id="A0A6M5YZ76"/>
<name>A0A6M5YZ76_9BACT</name>
<dbReference type="EMBL" id="CP053452">
    <property type="protein sequence ID" value="QJW99349.1"/>
    <property type="molecule type" value="Genomic_DNA"/>
</dbReference>
<dbReference type="Proteomes" id="UP000503447">
    <property type="component" value="Chromosome"/>
</dbReference>
<evidence type="ECO:0008006" key="3">
    <source>
        <dbReference type="Google" id="ProtNLM"/>
    </source>
</evidence>